<proteinExistence type="predicted"/>
<keyword evidence="4" id="KW-1185">Reference proteome</keyword>
<dbReference type="GO" id="GO:0016788">
    <property type="term" value="F:hydrolase activity, acting on ester bonds"/>
    <property type="evidence" value="ECO:0007669"/>
    <property type="project" value="UniProtKB-ARBA"/>
</dbReference>
<evidence type="ECO:0000256" key="1">
    <source>
        <dbReference type="SAM" id="SignalP"/>
    </source>
</evidence>
<dbReference type="Proteomes" id="UP000318946">
    <property type="component" value="Chromosome"/>
</dbReference>
<feature type="chain" id="PRO_5021471327" description="DUF4886 domain-containing protein" evidence="1">
    <location>
        <begin position="23"/>
        <end position="302"/>
    </location>
</feature>
<evidence type="ECO:0000313" key="3">
    <source>
        <dbReference type="EMBL" id="BBL03489.1"/>
    </source>
</evidence>
<evidence type="ECO:0000313" key="4">
    <source>
        <dbReference type="Proteomes" id="UP000318946"/>
    </source>
</evidence>
<gene>
    <name evidence="3" type="ORF">A5CBH24_08020</name>
</gene>
<feature type="signal peptide" evidence="1">
    <location>
        <begin position="1"/>
        <end position="22"/>
    </location>
</feature>
<dbReference type="KEGG" id="acou:A5CBH24_08020"/>
<feature type="domain" description="DUF4886" evidence="2">
    <location>
        <begin position="39"/>
        <end position="272"/>
    </location>
</feature>
<dbReference type="RefSeq" id="WP_141412285.1">
    <property type="nucleotide sequence ID" value="NZ_AP019735.1"/>
</dbReference>
<dbReference type="GeneID" id="78341518"/>
<dbReference type="Gene3D" id="3.40.50.1110">
    <property type="entry name" value="SGNH hydrolase"/>
    <property type="match status" value="1"/>
</dbReference>
<accession>A0A4Y1WT81</accession>
<dbReference type="InterPro" id="IPR032616">
    <property type="entry name" value="DUF4886"/>
</dbReference>
<dbReference type="Pfam" id="PF16227">
    <property type="entry name" value="DUF4886"/>
    <property type="match status" value="1"/>
</dbReference>
<keyword evidence="1" id="KW-0732">Signal</keyword>
<dbReference type="InterPro" id="IPR036514">
    <property type="entry name" value="SGNH_hydro_sf"/>
</dbReference>
<dbReference type="OrthoDB" id="265974at2"/>
<dbReference type="AlphaFoldDB" id="A0A4Y1WT81"/>
<organism evidence="3 4">
    <name type="scientific">Alistipes communis</name>
    <dbReference type="NCBI Taxonomy" id="2585118"/>
    <lineage>
        <taxon>Bacteria</taxon>
        <taxon>Pseudomonadati</taxon>
        <taxon>Bacteroidota</taxon>
        <taxon>Bacteroidia</taxon>
        <taxon>Bacteroidales</taxon>
        <taxon>Rikenellaceae</taxon>
        <taxon>Alistipes</taxon>
    </lineage>
</organism>
<reference evidence="4" key="1">
    <citation type="submission" date="2019-06" db="EMBL/GenBank/DDBJ databases">
        <title>Alistipes onderdonkii subsp. vulgaris subsp. nov., Alistipes dispar sp. nov. and Alistipes communis sp. nov., isolated from human faeces, and creation of Alistipes onderdonkii subsp. onderdonkii subsp. nov.</title>
        <authorList>
            <person name="Sakamoto M."/>
            <person name="Ikeyama N."/>
            <person name="Ogata Y."/>
            <person name="Suda W."/>
            <person name="Iino T."/>
            <person name="Hattori M."/>
            <person name="Ohkuma M."/>
        </authorList>
    </citation>
    <scope>NUCLEOTIDE SEQUENCE [LARGE SCALE GENOMIC DNA]</scope>
    <source>
        <strain evidence="4">5CBH24</strain>
    </source>
</reference>
<evidence type="ECO:0000259" key="2">
    <source>
        <dbReference type="Pfam" id="PF16227"/>
    </source>
</evidence>
<protein>
    <recommendedName>
        <fullName evidence="2">DUF4886 domain-containing protein</fullName>
    </recommendedName>
</protein>
<sequence length="302" mass="33801">MKKLFRFALCAFALLAVLTLRAQSEAPNFPLPVRPDTLRILGVGNSFTDDGMMYLPELLEAAGIRNVVLGRLYYPGCSLRQHCEFDAADAPKYTYYKSERNRWTTVSEAATLREAVGDERWDVLVVQQSSAYSGIYTSYHPWLERLIERVRFYCPNAGACVAWQMTWAYGSGSDHGAFPKYDNDPQQMYAAVVDVARRVTEECGIETVIPTGTAIQNLRAGEFNNPPSDFTRDGYHLDFGCGRYTAACTWFQALVAPCLRTDIGGNTFRPDPKGHIPVTDESAAACQQAARKACVRRFSVWE</sequence>
<dbReference type="EMBL" id="AP019735">
    <property type="protein sequence ID" value="BBL03489.1"/>
    <property type="molecule type" value="Genomic_DNA"/>
</dbReference>
<name>A0A4Y1WT81_9BACT</name>